<sequence length="517" mass="57885">MTGGPSMASSGKKLSMTKQNELNTLVDTLIKHSFLKTPTVNEQFAQYQEMYSVLERIRKLESELKLKTSNGKPRQANIEAFCRWAKEHGCQFDGIKISEFSGFELGLEATRDFSAGEVFVTVPRKLIFSVTADSKIPDIMKDIPVMMVQNLSNLMLALLLIVERFQPSSVWKPYLDVLPDRYSTVLYMTPADMAELKGTSAFVPALNQCKNIARQYGFIKKFIQTKTALLKDNFTYDLYCWAASTVMTRQNLIPVNLREEDEKEEGGQGGEAAGTAESTPKETAPNPVLIPLWDMANHVNGQITTGYNEAAQQVESLALRDYRKGDQIFIYYGNRTNGDFLVHNGFVYPDNANSAVAIPLSLNPTEELFEQRKQLLEKLGLASSGDFNVHRGNGGYISPELLGFARVFNMTKDQLAHWTAAEDAAVQSLLTADCPGLEAGLREKVWKYLSIRLQLALRMTGTTLEQDETLLAGQGQKGAQKLGHIRTMLVQFRVVEKKILSEALEFCKQKEMDKKDV</sequence>
<dbReference type="SUPFAM" id="SSF82199">
    <property type="entry name" value="SET domain"/>
    <property type="match status" value="1"/>
</dbReference>
<dbReference type="InterPro" id="IPR015353">
    <property type="entry name" value="Rubisco_LSMT_subst-bd"/>
</dbReference>
<dbReference type="InterPro" id="IPR001214">
    <property type="entry name" value="SET_dom"/>
</dbReference>
<organism evidence="10">
    <name type="scientific">Culex tarsalis</name>
    <name type="common">Encephalitis mosquito</name>
    <dbReference type="NCBI Taxonomy" id="7177"/>
    <lineage>
        <taxon>Eukaryota</taxon>
        <taxon>Metazoa</taxon>
        <taxon>Ecdysozoa</taxon>
        <taxon>Arthropoda</taxon>
        <taxon>Hexapoda</taxon>
        <taxon>Insecta</taxon>
        <taxon>Pterygota</taxon>
        <taxon>Neoptera</taxon>
        <taxon>Endopterygota</taxon>
        <taxon>Diptera</taxon>
        <taxon>Nematocera</taxon>
        <taxon>Culicoidea</taxon>
        <taxon>Culicidae</taxon>
        <taxon>Culicinae</taxon>
        <taxon>Culicini</taxon>
        <taxon>Culex</taxon>
        <taxon>Culex</taxon>
    </lineage>
</organism>
<keyword evidence="5 7" id="KW-0949">S-adenosyl-L-methionine</keyword>
<evidence type="ECO:0000256" key="3">
    <source>
        <dbReference type="ARBA" id="ARBA00022603"/>
    </source>
</evidence>
<evidence type="ECO:0000256" key="8">
    <source>
        <dbReference type="SAM" id="MobiDB-lite"/>
    </source>
</evidence>
<keyword evidence="6" id="KW-0009">Actin-binding</keyword>
<feature type="region of interest" description="Disordered" evidence="8">
    <location>
        <begin position="259"/>
        <end position="283"/>
    </location>
</feature>
<dbReference type="CDD" id="cd19176">
    <property type="entry name" value="SET_SETD3"/>
    <property type="match status" value="1"/>
</dbReference>
<dbReference type="Pfam" id="PF00856">
    <property type="entry name" value="SET"/>
    <property type="match status" value="1"/>
</dbReference>
<keyword evidence="2" id="KW-0963">Cytoplasm</keyword>
<dbReference type="GO" id="GO:0016279">
    <property type="term" value="F:protein-lysine N-methyltransferase activity"/>
    <property type="evidence" value="ECO:0007669"/>
    <property type="project" value="TreeGrafter"/>
</dbReference>
<dbReference type="PANTHER" id="PTHR13271">
    <property type="entry name" value="UNCHARACTERIZED PUTATIVE METHYLTRANSFERASE"/>
    <property type="match status" value="1"/>
</dbReference>
<proteinExistence type="inferred from homology"/>
<evidence type="ECO:0000256" key="2">
    <source>
        <dbReference type="ARBA" id="ARBA00022490"/>
    </source>
</evidence>
<dbReference type="Gene3D" id="3.90.1420.10">
    <property type="entry name" value="Rubisco LSMT, substrate-binding domain"/>
    <property type="match status" value="1"/>
</dbReference>
<name>A0A1Q3F2L4_CULTA</name>
<evidence type="ECO:0000313" key="10">
    <source>
        <dbReference type="EMBL" id="JAV21792.1"/>
    </source>
</evidence>
<dbReference type="EMBL" id="GFDL01013253">
    <property type="protein sequence ID" value="JAV21792.1"/>
    <property type="molecule type" value="Transcribed_RNA"/>
</dbReference>
<dbReference type="EC" id="2.1.1.85" evidence="7"/>
<dbReference type="AlphaFoldDB" id="A0A1Q3F2L4"/>
<evidence type="ECO:0000256" key="1">
    <source>
        <dbReference type="ARBA" id="ARBA00004496"/>
    </source>
</evidence>
<reference evidence="10" key="1">
    <citation type="submission" date="2017-01" db="EMBL/GenBank/DDBJ databases">
        <title>A deep insight into the sialotranscriptome of adult male and female Cluex tarsalis mosquitoes.</title>
        <authorList>
            <person name="Ribeiro J.M."/>
            <person name="Moreira F."/>
            <person name="Bernard K.A."/>
            <person name="Calvo E."/>
        </authorList>
    </citation>
    <scope>NUCLEOTIDE SEQUENCE</scope>
    <source>
        <strain evidence="10">Kern County</strain>
        <tissue evidence="10">Salivary glands</tissue>
    </source>
</reference>
<dbReference type="InterPro" id="IPR046341">
    <property type="entry name" value="SET_dom_sf"/>
</dbReference>
<keyword evidence="3 7" id="KW-0489">Methyltransferase</keyword>
<dbReference type="Pfam" id="PF09273">
    <property type="entry name" value="Rubis-subs-bind"/>
    <property type="match status" value="1"/>
</dbReference>
<dbReference type="InterPro" id="IPR044428">
    <property type="entry name" value="SETD3_SET"/>
</dbReference>
<dbReference type="PANTHER" id="PTHR13271:SF47">
    <property type="entry name" value="ACTIN-HISTIDINE N-METHYLTRANSFERASE"/>
    <property type="match status" value="1"/>
</dbReference>
<dbReference type="GO" id="GO:0005737">
    <property type="term" value="C:cytoplasm"/>
    <property type="evidence" value="ECO:0007669"/>
    <property type="project" value="UniProtKB-SubCell"/>
</dbReference>
<evidence type="ECO:0000259" key="9">
    <source>
        <dbReference type="PROSITE" id="PS50280"/>
    </source>
</evidence>
<comment type="catalytic activity">
    <reaction evidence="7">
        <text>L-histidyl-[protein] + S-adenosyl-L-methionine = N(tele)-methyl-L-histidyl-[protein] + S-adenosyl-L-homocysteine + H(+)</text>
        <dbReference type="Rhea" id="RHEA:19369"/>
        <dbReference type="Rhea" id="RHEA-COMP:9745"/>
        <dbReference type="Rhea" id="RHEA-COMP:11600"/>
        <dbReference type="ChEBI" id="CHEBI:15378"/>
        <dbReference type="ChEBI" id="CHEBI:16367"/>
        <dbReference type="ChEBI" id="CHEBI:29979"/>
        <dbReference type="ChEBI" id="CHEBI:57856"/>
        <dbReference type="ChEBI" id="CHEBI:59789"/>
        <dbReference type="EC" id="2.1.1.85"/>
    </reaction>
</comment>
<comment type="similarity">
    <text evidence="7">Belongs to the class V-like SAM-binding methyltransferase superfamily. SETD3 actin-histidine methyltransferase family.</text>
</comment>
<protein>
    <recommendedName>
        <fullName evidence="7">protein-histidine N-methyltransferase</fullName>
        <ecNumber evidence="7">2.1.1.85</ecNumber>
    </recommendedName>
</protein>
<comment type="subcellular location">
    <subcellularLocation>
        <location evidence="1">Cytoplasm</location>
    </subcellularLocation>
</comment>
<accession>A0A1Q3F2L4</accession>
<dbReference type="PROSITE" id="PS50280">
    <property type="entry name" value="SET"/>
    <property type="match status" value="1"/>
</dbReference>
<dbReference type="GO" id="GO:0003779">
    <property type="term" value="F:actin binding"/>
    <property type="evidence" value="ECO:0007669"/>
    <property type="project" value="UniProtKB-KW"/>
</dbReference>
<evidence type="ECO:0000256" key="6">
    <source>
        <dbReference type="ARBA" id="ARBA00023203"/>
    </source>
</evidence>
<dbReference type="GO" id="GO:0032259">
    <property type="term" value="P:methylation"/>
    <property type="evidence" value="ECO:0007669"/>
    <property type="project" value="UniProtKB-KW"/>
</dbReference>
<dbReference type="GO" id="GO:0018064">
    <property type="term" value="F:protein-L-histidine N-tele-methyltransferase activity"/>
    <property type="evidence" value="ECO:0007669"/>
    <property type="project" value="UniProtKB-EC"/>
</dbReference>
<dbReference type="InterPro" id="IPR025785">
    <property type="entry name" value="SETD3"/>
</dbReference>
<dbReference type="SUPFAM" id="SSF81822">
    <property type="entry name" value="RuBisCo LSMT C-terminal, substrate-binding domain"/>
    <property type="match status" value="1"/>
</dbReference>
<evidence type="ECO:0000256" key="4">
    <source>
        <dbReference type="ARBA" id="ARBA00022679"/>
    </source>
</evidence>
<dbReference type="PROSITE" id="PS51565">
    <property type="entry name" value="SAM_MT85_SETD3"/>
    <property type="match status" value="1"/>
</dbReference>
<keyword evidence="4 7" id="KW-0808">Transferase</keyword>
<evidence type="ECO:0000256" key="7">
    <source>
        <dbReference type="PROSITE-ProRule" id="PRU00898"/>
    </source>
</evidence>
<dbReference type="InterPro" id="IPR050600">
    <property type="entry name" value="SETD3_SETD6_MTase"/>
</dbReference>
<dbReference type="InterPro" id="IPR036464">
    <property type="entry name" value="Rubisco_LSMT_subst-bd_sf"/>
</dbReference>
<evidence type="ECO:0000256" key="5">
    <source>
        <dbReference type="ARBA" id="ARBA00022691"/>
    </source>
</evidence>
<feature type="domain" description="SET" evidence="9">
    <location>
        <begin position="93"/>
        <end position="333"/>
    </location>
</feature>
<dbReference type="Gene3D" id="3.90.1410.10">
    <property type="entry name" value="set domain protein methyltransferase, domain 1"/>
    <property type="match status" value="1"/>
</dbReference>